<protein>
    <submittedName>
        <fullName evidence="1">Carboxypeptidase-like regulatory domain-containing protein</fullName>
    </submittedName>
</protein>
<name>A0ABT5VSL5_9BACT</name>
<dbReference type="RefSeq" id="WP_275109739.1">
    <property type="nucleotide sequence ID" value="NZ_JAKJSC010000001.1"/>
</dbReference>
<organism evidence="1 2">
    <name type="scientific">Paralabilibaculum antarcticum</name>
    <dbReference type="NCBI Taxonomy" id="2912572"/>
    <lineage>
        <taxon>Bacteria</taxon>
        <taxon>Pseudomonadati</taxon>
        <taxon>Bacteroidota</taxon>
        <taxon>Bacteroidia</taxon>
        <taxon>Marinilabiliales</taxon>
        <taxon>Marinifilaceae</taxon>
        <taxon>Paralabilibaculum</taxon>
    </lineage>
</organism>
<dbReference type="SUPFAM" id="SSF49464">
    <property type="entry name" value="Carboxypeptidase regulatory domain-like"/>
    <property type="match status" value="1"/>
</dbReference>
<reference evidence="1 2" key="1">
    <citation type="submission" date="2022-01" db="EMBL/GenBank/DDBJ databases">
        <title>Labilibaculum sp. nov, a marine bacterium isolated from Antarctica.</title>
        <authorList>
            <person name="Dai W."/>
        </authorList>
    </citation>
    <scope>NUCLEOTIDE SEQUENCE [LARGE SCALE GENOMIC DNA]</scope>
    <source>
        <strain evidence="1 2">DW002</strain>
    </source>
</reference>
<accession>A0ABT5VSL5</accession>
<keyword evidence="2" id="KW-1185">Reference proteome</keyword>
<dbReference type="InterPro" id="IPR008969">
    <property type="entry name" value="CarboxyPept-like_regulatory"/>
</dbReference>
<evidence type="ECO:0000313" key="1">
    <source>
        <dbReference type="EMBL" id="MDE5418414.1"/>
    </source>
</evidence>
<dbReference type="EMBL" id="JAKJSC010000001">
    <property type="protein sequence ID" value="MDE5418414.1"/>
    <property type="molecule type" value="Genomic_DNA"/>
</dbReference>
<sequence length="277" mass="31545">MKLNKLIFISFFLFLTSSFDSFSKPTELDSIISISGQIIHADSLSPIPLATVSIKRTKKGIICDSLGIFHLQVQQYDTLRISALGYKKIEWAIPLIINPEFPPFFQIKLEDISYLLDEVEIYALGTWDEFKDEFLKTKLTDKNPISKNITNQLAPYNTKKPNVVPAQYRPKREGKMGVVSAIFAPTDFLHNKLSKSEKSKKKLSKIIRNEGNLKKISAKYNAEIVSDATGLKGDELLAFMEFSGSHINVTANTSDYSVMKQILFWFEKYKEKPTKEE</sequence>
<proteinExistence type="predicted"/>
<comment type="caution">
    <text evidence="1">The sequence shown here is derived from an EMBL/GenBank/DDBJ whole genome shotgun (WGS) entry which is preliminary data.</text>
</comment>
<dbReference type="Pfam" id="PF13715">
    <property type="entry name" value="CarbopepD_reg_2"/>
    <property type="match status" value="1"/>
</dbReference>
<evidence type="ECO:0000313" key="2">
    <source>
        <dbReference type="Proteomes" id="UP001528920"/>
    </source>
</evidence>
<gene>
    <name evidence="1" type="ORF">L3049_10365</name>
</gene>
<dbReference type="Proteomes" id="UP001528920">
    <property type="component" value="Unassembled WGS sequence"/>
</dbReference>